<sequence>MHTKNNGYILLWPEVFASGQVSVGGAKRIGEGYTTVLSLSAALQGDTGKARCRVCTFFHNDAVELNVSFRIGANTLHTAFECSWRQRRLHDAQIEVESGRHQT</sequence>
<organism evidence="1 2">
    <name type="scientific">Phytophthora aleatoria</name>
    <dbReference type="NCBI Taxonomy" id="2496075"/>
    <lineage>
        <taxon>Eukaryota</taxon>
        <taxon>Sar</taxon>
        <taxon>Stramenopiles</taxon>
        <taxon>Oomycota</taxon>
        <taxon>Peronosporomycetes</taxon>
        <taxon>Peronosporales</taxon>
        <taxon>Peronosporaceae</taxon>
        <taxon>Phytophthora</taxon>
    </lineage>
</organism>
<gene>
    <name evidence="1" type="ORF">JG688_00001741</name>
</gene>
<proteinExistence type="predicted"/>
<dbReference type="Proteomes" id="UP000709295">
    <property type="component" value="Unassembled WGS sequence"/>
</dbReference>
<evidence type="ECO:0000313" key="2">
    <source>
        <dbReference type="Proteomes" id="UP000709295"/>
    </source>
</evidence>
<dbReference type="AlphaFoldDB" id="A0A8J5MD51"/>
<reference evidence="1" key="1">
    <citation type="submission" date="2021-01" db="EMBL/GenBank/DDBJ databases">
        <title>Phytophthora aleatoria, a newly-described species from Pinus radiata is distinct from Phytophthora cactorum isolates based on comparative genomics.</title>
        <authorList>
            <person name="Mcdougal R."/>
            <person name="Panda P."/>
            <person name="Williams N."/>
            <person name="Studholme D.J."/>
        </authorList>
    </citation>
    <scope>NUCLEOTIDE SEQUENCE</scope>
    <source>
        <strain evidence="1">NZFS 4037</strain>
    </source>
</reference>
<dbReference type="EMBL" id="JAENGY010000041">
    <property type="protein sequence ID" value="KAG6976068.1"/>
    <property type="molecule type" value="Genomic_DNA"/>
</dbReference>
<name>A0A8J5MD51_9STRA</name>
<accession>A0A8J5MD51</accession>
<comment type="caution">
    <text evidence="1">The sequence shown here is derived from an EMBL/GenBank/DDBJ whole genome shotgun (WGS) entry which is preliminary data.</text>
</comment>
<keyword evidence="2" id="KW-1185">Reference proteome</keyword>
<protein>
    <submittedName>
        <fullName evidence="1">Uncharacterized protein</fullName>
    </submittedName>
</protein>
<evidence type="ECO:0000313" key="1">
    <source>
        <dbReference type="EMBL" id="KAG6976068.1"/>
    </source>
</evidence>